<dbReference type="Gene3D" id="3.40.1360.10">
    <property type="match status" value="1"/>
</dbReference>
<accession>A0A951Q633</accession>
<dbReference type="NCBIfam" id="NF041497">
    <property type="entry name" value="MobV"/>
    <property type="match status" value="1"/>
</dbReference>
<feature type="coiled-coil region" evidence="2">
    <location>
        <begin position="231"/>
        <end position="272"/>
    </location>
</feature>
<dbReference type="CDD" id="cd00188">
    <property type="entry name" value="TOPRIM"/>
    <property type="match status" value="1"/>
</dbReference>
<evidence type="ECO:0000256" key="1">
    <source>
        <dbReference type="ARBA" id="ARBA00010657"/>
    </source>
</evidence>
<dbReference type="CDD" id="cd17242">
    <property type="entry name" value="MobM_relaxase"/>
    <property type="match status" value="1"/>
</dbReference>
<dbReference type="Pfam" id="PF13155">
    <property type="entry name" value="Toprim_2"/>
    <property type="match status" value="1"/>
</dbReference>
<dbReference type="AlphaFoldDB" id="A0A951Q633"/>
<dbReference type="Proteomes" id="UP000715781">
    <property type="component" value="Unassembled WGS sequence"/>
</dbReference>
<sequence length="585" mass="65933">MAYGICRIQKLKAGSLGGSGRHTNRERYTPNADPTKENIRIIGEPDGINTPNLETIVREKIGNQTIRKNAVMAVEFLLTASPEYFRPDDPGRAGYYHQQRLEDFQNIACEWLINSYGDRIVRAELHLDESTPHIHAYMVPLDEKGKLNCRALLGGSRHRLSELQDSFATAVAPLGLERGIKGSLAKHTRIQQYYSAINKAPDINLDTETMKQQVADRQRALKKSAVMEKTAAHLAQENQQLQLQLSIALAEAKKQKEEAVNWQKKYQDLANTVRDFPLAEVAYQLGLEADPKDKHKWHNTEHIINITGSKFYDWKALKGGGGAIDLVMHVNQYDFKQAVTWLNDRLGEGAMLEATCYYAKDVVLTQPVPQFTPPVVDADKWQQVRNYLRTERQLPSSLVDTLHEQGLIYADNKQNAVFLRRSLDGQTITGASLRGTAGTDNNFKGLARGSKRSDGWFYFLRGGQSSDPVQRAVLVESAIDAMSIAVLERTDSRRTLYLSTDGAGHVPVDFLRVLPAKSVIVAYDNDSAGLELAQKVMSVLPNSVANFPHAKDWNEELKNYLNFEQQQQQRRQQQPRKQQHRGFSL</sequence>
<dbReference type="Pfam" id="PF13154">
    <property type="entry name" value="DUF3991"/>
    <property type="match status" value="1"/>
</dbReference>
<evidence type="ECO:0000256" key="2">
    <source>
        <dbReference type="SAM" id="Coils"/>
    </source>
</evidence>
<dbReference type="InterPro" id="IPR025054">
    <property type="entry name" value="DUF3991"/>
</dbReference>
<dbReference type="InterPro" id="IPR001668">
    <property type="entry name" value="Mob_Pre"/>
</dbReference>
<proteinExistence type="inferred from homology"/>
<dbReference type="Gene3D" id="3.30.930.30">
    <property type="match status" value="1"/>
</dbReference>
<gene>
    <name evidence="4" type="ORF">KME32_36330</name>
</gene>
<name>A0A951Q633_9NOST</name>
<reference evidence="4" key="2">
    <citation type="journal article" date="2022" name="Microbiol. Resour. Announc.">
        <title>Metagenome Sequencing to Explore Phylogenomics of Terrestrial Cyanobacteria.</title>
        <authorList>
            <person name="Ward R.D."/>
            <person name="Stajich J.E."/>
            <person name="Johansen J.R."/>
            <person name="Huntemann M."/>
            <person name="Clum A."/>
            <person name="Foster B."/>
            <person name="Foster B."/>
            <person name="Roux S."/>
            <person name="Palaniappan K."/>
            <person name="Varghese N."/>
            <person name="Mukherjee S."/>
            <person name="Reddy T.B.K."/>
            <person name="Daum C."/>
            <person name="Copeland A."/>
            <person name="Chen I.A."/>
            <person name="Ivanova N.N."/>
            <person name="Kyrpides N.C."/>
            <person name="Shapiro N."/>
            <person name="Eloe-Fadrosh E.A."/>
            <person name="Pietrasiak N."/>
        </authorList>
    </citation>
    <scope>NUCLEOTIDE SEQUENCE</scope>
    <source>
        <strain evidence="4">JT2-VF2</strain>
    </source>
</reference>
<dbReference type="SUPFAM" id="SSF57783">
    <property type="entry name" value="Zinc beta-ribbon"/>
    <property type="match status" value="1"/>
</dbReference>
<reference evidence="4" key="1">
    <citation type="submission" date="2021-05" db="EMBL/GenBank/DDBJ databases">
        <authorList>
            <person name="Pietrasiak N."/>
            <person name="Ward R."/>
            <person name="Stajich J.E."/>
            <person name="Kurbessoian T."/>
        </authorList>
    </citation>
    <scope>NUCLEOTIDE SEQUENCE</scope>
    <source>
        <strain evidence="4">JT2-VF2</strain>
    </source>
</reference>
<comment type="caution">
    <text evidence="4">The sequence shown here is derived from an EMBL/GenBank/DDBJ whole genome shotgun (WGS) entry which is preliminary data.</text>
</comment>
<feature type="domain" description="DUF3991" evidence="3">
    <location>
        <begin position="386"/>
        <end position="461"/>
    </location>
</feature>
<comment type="similarity">
    <text evidence="1">Belongs to the plasmid mobilization pre family.</text>
</comment>
<organism evidence="4 5">
    <name type="scientific">Mojavia pulchra JT2-VF2</name>
    <dbReference type="NCBI Taxonomy" id="287848"/>
    <lineage>
        <taxon>Bacteria</taxon>
        <taxon>Bacillati</taxon>
        <taxon>Cyanobacteriota</taxon>
        <taxon>Cyanophyceae</taxon>
        <taxon>Nostocales</taxon>
        <taxon>Nostocaceae</taxon>
    </lineage>
</organism>
<evidence type="ECO:0000259" key="3">
    <source>
        <dbReference type="Pfam" id="PF13154"/>
    </source>
</evidence>
<dbReference type="EMBL" id="JAHHHN010000083">
    <property type="protein sequence ID" value="MBW4566425.1"/>
    <property type="molecule type" value="Genomic_DNA"/>
</dbReference>
<evidence type="ECO:0000313" key="5">
    <source>
        <dbReference type="Proteomes" id="UP000715781"/>
    </source>
</evidence>
<dbReference type="Pfam" id="PF01076">
    <property type="entry name" value="Mob_Pre"/>
    <property type="match status" value="1"/>
</dbReference>
<evidence type="ECO:0000313" key="4">
    <source>
        <dbReference type="EMBL" id="MBW4566425.1"/>
    </source>
</evidence>
<protein>
    <submittedName>
        <fullName evidence="4">Plasmid recombination protein</fullName>
    </submittedName>
</protein>
<dbReference type="GO" id="GO:0006310">
    <property type="term" value="P:DNA recombination"/>
    <property type="evidence" value="ECO:0007669"/>
    <property type="project" value="InterPro"/>
</dbReference>
<keyword evidence="2" id="KW-0175">Coiled coil</keyword>
<dbReference type="GO" id="GO:0003677">
    <property type="term" value="F:DNA binding"/>
    <property type="evidence" value="ECO:0007669"/>
    <property type="project" value="InterPro"/>
</dbReference>